<evidence type="ECO:0000256" key="1">
    <source>
        <dbReference type="ARBA" id="ARBA00004395"/>
    </source>
</evidence>
<feature type="coiled-coil region" evidence="9">
    <location>
        <begin position="50"/>
        <end position="77"/>
    </location>
</feature>
<evidence type="ECO:0000259" key="11">
    <source>
        <dbReference type="Pfam" id="PF06148"/>
    </source>
</evidence>
<evidence type="ECO:0000256" key="5">
    <source>
        <dbReference type="ARBA" id="ARBA00022927"/>
    </source>
</evidence>
<evidence type="ECO:0000256" key="10">
    <source>
        <dbReference type="SAM" id="MobiDB-lite"/>
    </source>
</evidence>
<dbReference type="Pfam" id="PF06148">
    <property type="entry name" value="COG2_N"/>
    <property type="match status" value="1"/>
</dbReference>
<feature type="region of interest" description="Disordered" evidence="10">
    <location>
        <begin position="1"/>
        <end position="27"/>
    </location>
</feature>
<keyword evidence="9" id="KW-0175">Coiled coil</keyword>
<feature type="compositionally biased region" description="Low complexity" evidence="10">
    <location>
        <begin position="1"/>
        <end position="18"/>
    </location>
</feature>
<keyword evidence="13" id="KW-1185">Reference proteome</keyword>
<dbReference type="InterPro" id="IPR009316">
    <property type="entry name" value="COG2"/>
</dbReference>
<evidence type="ECO:0000256" key="7">
    <source>
        <dbReference type="ARBA" id="ARBA00023136"/>
    </source>
</evidence>
<evidence type="ECO:0000256" key="3">
    <source>
        <dbReference type="ARBA" id="ARBA00020977"/>
    </source>
</evidence>
<sequence>MSSKFYFNDSSSSTTSSTDNLPYPTPLPRQSFLTPTFSPLTFLSTLHNRHQTLEDLRSELRTRSQDLNKELLDLVNENYQDFLGLGGVLKGGEERVEEVRLGLLGFRREVEGLRGAVEGVGREVAGLVEDRGKVRGEVLVGRGLLEAERRIGELEGRLMVGSTGARKGEEEGEDGEWSESEEESEEDEGGSDVAVTKLGRHVEQYMYIRRLFEKIGEEHPFLVKQEERVLKLKQTVLLDLNSALKQAVAGGNERRGDLLKLLGIYRQMGQVNEALNVLKAVKG</sequence>
<evidence type="ECO:0000313" key="13">
    <source>
        <dbReference type="Proteomes" id="UP001590950"/>
    </source>
</evidence>
<proteinExistence type="inferred from homology"/>
<comment type="subcellular location">
    <subcellularLocation>
        <location evidence="1">Golgi apparatus membrane</location>
        <topology evidence="1">Peripheral membrane protein</topology>
    </subcellularLocation>
</comment>
<organism evidence="12 13">
    <name type="scientific">Stereocaulon virgatum</name>
    <dbReference type="NCBI Taxonomy" id="373712"/>
    <lineage>
        <taxon>Eukaryota</taxon>
        <taxon>Fungi</taxon>
        <taxon>Dikarya</taxon>
        <taxon>Ascomycota</taxon>
        <taxon>Pezizomycotina</taxon>
        <taxon>Lecanoromycetes</taxon>
        <taxon>OSLEUM clade</taxon>
        <taxon>Lecanoromycetidae</taxon>
        <taxon>Lecanorales</taxon>
        <taxon>Lecanorineae</taxon>
        <taxon>Stereocaulaceae</taxon>
        <taxon>Stereocaulon</taxon>
    </lineage>
</organism>
<keyword evidence="7" id="KW-0472">Membrane</keyword>
<reference evidence="12 13" key="1">
    <citation type="submission" date="2024-09" db="EMBL/GenBank/DDBJ databases">
        <title>Rethinking Asexuality: The Enigmatic Case of Functional Sexual Genes in Lepraria (Stereocaulaceae).</title>
        <authorList>
            <person name="Doellman M."/>
            <person name="Sun Y."/>
            <person name="Barcenas-Pena A."/>
            <person name="Lumbsch H.T."/>
            <person name="Grewe F."/>
        </authorList>
    </citation>
    <scope>NUCLEOTIDE SEQUENCE [LARGE SCALE GENOMIC DNA]</scope>
    <source>
        <strain evidence="12 13">Mercado 3170</strain>
    </source>
</reference>
<accession>A0ABR4A8G4</accession>
<evidence type="ECO:0000256" key="8">
    <source>
        <dbReference type="ARBA" id="ARBA00031344"/>
    </source>
</evidence>
<feature type="domain" description="Conserved oligomeric Golgi complex subunit 2 N-terminal" evidence="11">
    <location>
        <begin position="28"/>
        <end position="100"/>
    </location>
</feature>
<dbReference type="EMBL" id="JBEFKJ010000020">
    <property type="protein sequence ID" value="KAL2040667.1"/>
    <property type="molecule type" value="Genomic_DNA"/>
</dbReference>
<evidence type="ECO:0000256" key="4">
    <source>
        <dbReference type="ARBA" id="ARBA00022448"/>
    </source>
</evidence>
<comment type="caution">
    <text evidence="12">The sequence shown here is derived from an EMBL/GenBank/DDBJ whole genome shotgun (WGS) entry which is preliminary data.</text>
</comment>
<protein>
    <recommendedName>
        <fullName evidence="3">Conserved oligomeric Golgi complex subunit 2</fullName>
    </recommendedName>
    <alternativeName>
        <fullName evidence="8">Component of oligomeric Golgi complex 2</fullName>
    </alternativeName>
</protein>
<feature type="compositionally biased region" description="Acidic residues" evidence="10">
    <location>
        <begin position="170"/>
        <end position="190"/>
    </location>
</feature>
<dbReference type="PANTHER" id="PTHR12961:SF0">
    <property type="entry name" value="CONSERVED OLIGOMERIC GOLGI COMPLEX SUBUNIT 2"/>
    <property type="match status" value="1"/>
</dbReference>
<keyword evidence="6" id="KW-0333">Golgi apparatus</keyword>
<evidence type="ECO:0000256" key="9">
    <source>
        <dbReference type="SAM" id="Coils"/>
    </source>
</evidence>
<gene>
    <name evidence="12" type="ORF">N7G274_006646</name>
</gene>
<evidence type="ECO:0000256" key="6">
    <source>
        <dbReference type="ARBA" id="ARBA00023034"/>
    </source>
</evidence>
<feature type="region of interest" description="Disordered" evidence="10">
    <location>
        <begin position="161"/>
        <end position="194"/>
    </location>
</feature>
<dbReference type="Proteomes" id="UP001590950">
    <property type="component" value="Unassembled WGS sequence"/>
</dbReference>
<keyword evidence="5" id="KW-0653">Protein transport</keyword>
<dbReference type="InterPro" id="IPR024602">
    <property type="entry name" value="COG_su2_N"/>
</dbReference>
<evidence type="ECO:0000256" key="2">
    <source>
        <dbReference type="ARBA" id="ARBA00007603"/>
    </source>
</evidence>
<evidence type="ECO:0000313" key="12">
    <source>
        <dbReference type="EMBL" id="KAL2040667.1"/>
    </source>
</evidence>
<keyword evidence="4" id="KW-0813">Transport</keyword>
<name>A0ABR4A8G4_9LECA</name>
<comment type="similarity">
    <text evidence="2">Belongs to the COG2 family.</text>
</comment>
<dbReference type="PANTHER" id="PTHR12961">
    <property type="entry name" value="CONSERVED OLIGOMERIC GOLGI COMPLEX COMPONENT 2"/>
    <property type="match status" value="1"/>
</dbReference>